<comment type="function">
    <molecule>Protein hedgehog</molecule>
    <text evidence="20">The C-terminal part of the hedgehog protein precursor displays an autoproteolysis activity that results in the cleavage of the full-length protein into two parts (N-product and C-product). In addition, the C-terminal part displays a cholesterol transferase activity that results by the covalent attachment of a cholesterol moiety to the C-terminal of the newly generated N-product.</text>
</comment>
<feature type="domain" description="Hint" evidence="24">
    <location>
        <begin position="192"/>
        <end position="291"/>
    </location>
</feature>
<keyword evidence="11 20" id="KW-0378">Hydrolase</keyword>
<dbReference type="PANTHER" id="PTHR11889:SF31">
    <property type="entry name" value="PROTEIN HEDGEHOG"/>
    <property type="match status" value="1"/>
</dbReference>
<comment type="subcellular location">
    <molecule>Protein hedgehog N-product</molecule>
    <subcellularLocation>
        <location evidence="20">Cell membrane</location>
        <topology evidence="20">Lipid-anchor</topology>
    </subcellularLocation>
</comment>
<keyword evidence="6 20" id="KW-0645">Protease</keyword>
<protein>
    <recommendedName>
        <fullName evidence="20">Hedgehog protein</fullName>
    </recommendedName>
</protein>
<sequence>MKWCVVAAVSLGLVLGALACGPGRGLGRRGHPRKLTPLVFKQHEPNSPEHSPRSSGPSEGRVGRNDSRFLELEPNYSMDIVFKDEEGSGADRLMTGRCKERLNTLAISVMNQWPGTRLVVTEGWDEEGEHAPDSLHYEGRAVDIVTSDRERSKLGMLARLAVEAGFDWVFYESKSHIHCSVKSESAHSVRYGGCFTGDSTVLTSGGVRRRLSQLQVGERILAHDSSTKKLVFSEVILFLDYNPTEKRDFLSVNLKSGRTLTVTPNHLVILKDGRTVYAGTLKAGDHLLVSDSQNNLSEDLIESVTAVFRIGVYAPLTKAGTVVVNEVVASCYATVDNQKLAHWAFAPLRLVWNVKLAMQRVWLVLNKPIQGWTGSIQNRQSPAVGIHWYAKVLYATANYLIPAHLDRY</sequence>
<keyword evidence="5 20" id="KW-1003">Cell membrane</keyword>
<dbReference type="GO" id="GO:0005886">
    <property type="term" value="C:plasma membrane"/>
    <property type="evidence" value="ECO:0007669"/>
    <property type="project" value="UniProtKB-SubCell"/>
</dbReference>
<evidence type="ECO:0000313" key="26">
    <source>
        <dbReference type="Proteomes" id="UP000019118"/>
    </source>
</evidence>
<evidence type="ECO:0000256" key="21">
    <source>
        <dbReference type="SAM" id="MobiDB-lite"/>
    </source>
</evidence>
<dbReference type="FunFam" id="3.30.1380.10:FF:000001">
    <property type="entry name" value="Indian hedgehog"/>
    <property type="match status" value="1"/>
</dbReference>
<dbReference type="GO" id="GO:0005113">
    <property type="term" value="F:patched binding"/>
    <property type="evidence" value="ECO:0007669"/>
    <property type="project" value="TreeGrafter"/>
</dbReference>
<evidence type="ECO:0000256" key="11">
    <source>
        <dbReference type="ARBA" id="ARBA00022801"/>
    </source>
</evidence>
<feature type="domain" description="Hint" evidence="23">
    <location>
        <begin position="293"/>
        <end position="337"/>
    </location>
</feature>
<keyword evidence="8" id="KW-0709">Segmentation polarity protein</keyword>
<dbReference type="GO" id="GO:0005789">
    <property type="term" value="C:endoplasmic reticulum membrane"/>
    <property type="evidence" value="ECO:0007669"/>
    <property type="project" value="UniProtKB-SubCell"/>
</dbReference>
<keyword evidence="17" id="KW-0504">Morphogen</keyword>
<dbReference type="InterPro" id="IPR001657">
    <property type="entry name" value="Hedgehog"/>
</dbReference>
<evidence type="ECO:0000256" key="2">
    <source>
        <dbReference type="ARBA" id="ARBA00004496"/>
    </source>
</evidence>
<reference evidence="26" key="1">
    <citation type="journal article" date="2013" name="Genome Biol.">
        <title>Draft genome of the mountain pine beetle, Dendroctonus ponderosae Hopkins, a major forest pest.</title>
        <authorList>
            <person name="Keeling C.I."/>
            <person name="Yuen M.M."/>
            <person name="Liao N.Y."/>
            <person name="Docking T.R."/>
            <person name="Chan S.K."/>
            <person name="Taylor G.A."/>
            <person name="Palmquist D.L."/>
            <person name="Jackman S.D."/>
            <person name="Nguyen A."/>
            <person name="Li M."/>
            <person name="Henderson H."/>
            <person name="Janes J.K."/>
            <person name="Zhao Y."/>
            <person name="Pandoh P."/>
            <person name="Moore R."/>
            <person name="Sperling F.A."/>
            <person name="Huber D.P."/>
            <person name="Birol I."/>
            <person name="Jones S.J."/>
            <person name="Bohlmann J."/>
        </authorList>
    </citation>
    <scope>NUCLEOTIDE SEQUENCE</scope>
</reference>
<dbReference type="Gene3D" id="2.170.16.10">
    <property type="entry name" value="Hedgehog/Intein (Hint) domain"/>
    <property type="match status" value="1"/>
</dbReference>
<keyword evidence="4 20" id="KW-0217">Developmental protein</keyword>
<dbReference type="GO" id="GO:0000139">
    <property type="term" value="C:Golgi membrane"/>
    <property type="evidence" value="ECO:0007669"/>
    <property type="project" value="UniProtKB-SubCell"/>
</dbReference>
<dbReference type="InterPro" id="IPR003587">
    <property type="entry name" value="Hint_dom_N"/>
</dbReference>
<dbReference type="SUPFAM" id="SSF55166">
    <property type="entry name" value="Hedgehog/DD-peptidase"/>
    <property type="match status" value="1"/>
</dbReference>
<keyword evidence="14 20" id="KW-0472">Membrane</keyword>
<evidence type="ECO:0000256" key="13">
    <source>
        <dbReference type="ARBA" id="ARBA00022837"/>
    </source>
</evidence>
<feature type="signal peptide" evidence="22">
    <location>
        <begin position="1"/>
        <end position="19"/>
    </location>
</feature>
<dbReference type="InterPro" id="IPR001767">
    <property type="entry name" value="Hedgehog_Hint"/>
</dbReference>
<dbReference type="CDD" id="cd00081">
    <property type="entry name" value="Hint"/>
    <property type="match status" value="1"/>
</dbReference>
<evidence type="ECO:0000256" key="7">
    <source>
        <dbReference type="ARBA" id="ARBA00022679"/>
    </source>
</evidence>
<evidence type="ECO:0000256" key="5">
    <source>
        <dbReference type="ARBA" id="ARBA00022475"/>
    </source>
</evidence>
<dbReference type="PROSITE" id="PS51257">
    <property type="entry name" value="PROKAR_LIPOPROTEIN"/>
    <property type="match status" value="1"/>
</dbReference>
<evidence type="ECO:0000256" key="19">
    <source>
        <dbReference type="ARBA" id="ARBA00048589"/>
    </source>
</evidence>
<dbReference type="Proteomes" id="UP000019118">
    <property type="component" value="Unassembled WGS sequence"/>
</dbReference>
<evidence type="ECO:0000256" key="6">
    <source>
        <dbReference type="ARBA" id="ARBA00022670"/>
    </source>
</evidence>
<reference evidence="25" key="2">
    <citation type="submission" date="2024-08" db="UniProtKB">
        <authorList>
            <consortium name="EnsemblMetazoa"/>
        </authorList>
    </citation>
    <scope>IDENTIFICATION</scope>
</reference>
<comment type="function">
    <text evidence="18">The C-terminal part of the hedgehog protein precursor displays an autoproteolysis activity that results in the cleavage of the full-length protein into two parts (N-product and C-product). In addition, the C-terminal part displays a cholesterol transferase activity that results by the covalent attachment of a cholesterol moiety to the C-terminal of the newly generated N-product. Once cleaved, the C-product has no signaling activity and diffuses from the cell.</text>
</comment>
<evidence type="ECO:0000256" key="16">
    <source>
        <dbReference type="ARBA" id="ARBA00023288"/>
    </source>
</evidence>
<keyword evidence="20" id="KW-0333">Golgi apparatus</keyword>
<evidence type="ECO:0000256" key="17">
    <source>
        <dbReference type="ARBA" id="ARBA00023301"/>
    </source>
</evidence>
<keyword evidence="16" id="KW-0449">Lipoprotein</keyword>
<dbReference type="GO" id="GO:0016539">
    <property type="term" value="P:intein-mediated protein splicing"/>
    <property type="evidence" value="ECO:0007669"/>
    <property type="project" value="InterPro"/>
</dbReference>
<evidence type="ECO:0000256" key="14">
    <source>
        <dbReference type="ARBA" id="ARBA00023136"/>
    </source>
</evidence>
<evidence type="ECO:0000256" key="10">
    <source>
        <dbReference type="ARBA" id="ARBA00022729"/>
    </source>
</evidence>
<dbReference type="InterPro" id="IPR000320">
    <property type="entry name" value="Hedgehog_signalling_dom"/>
</dbReference>
<dbReference type="GO" id="GO:0005634">
    <property type="term" value="C:nucleus"/>
    <property type="evidence" value="ECO:0007669"/>
    <property type="project" value="UniProtKB-SubCell"/>
</dbReference>
<name>A0AAR5P442_DENPD</name>
<evidence type="ECO:0000256" key="22">
    <source>
        <dbReference type="SAM" id="SignalP"/>
    </source>
</evidence>
<keyword evidence="20" id="KW-0256">Endoplasmic reticulum</keyword>
<evidence type="ECO:0000256" key="18">
    <source>
        <dbReference type="ARBA" id="ARBA00045369"/>
    </source>
</evidence>
<dbReference type="SUPFAM" id="SSF51294">
    <property type="entry name" value="Hedgehog/intein (Hint) domain"/>
    <property type="match status" value="1"/>
</dbReference>
<dbReference type="GO" id="GO:0005615">
    <property type="term" value="C:extracellular space"/>
    <property type="evidence" value="ECO:0007669"/>
    <property type="project" value="TreeGrafter"/>
</dbReference>
<evidence type="ECO:0000256" key="8">
    <source>
        <dbReference type="ARBA" id="ARBA00022716"/>
    </source>
</evidence>
<dbReference type="GO" id="GO:0010468">
    <property type="term" value="P:regulation of gene expression"/>
    <property type="evidence" value="ECO:0007669"/>
    <property type="project" value="TreeGrafter"/>
</dbReference>
<dbReference type="InterPro" id="IPR050387">
    <property type="entry name" value="Hedgehog_Signaling"/>
</dbReference>
<proteinExistence type="inferred from homology"/>
<dbReference type="GO" id="GO:0001708">
    <property type="term" value="P:cell fate specification"/>
    <property type="evidence" value="ECO:0007669"/>
    <property type="project" value="TreeGrafter"/>
</dbReference>
<accession>A0AAR5P442</accession>
<dbReference type="EnsemblMetazoa" id="XM_019899797.1">
    <property type="protein sequence ID" value="XP_019755356.1"/>
    <property type="gene ID" value="LOC109534217"/>
</dbReference>
<comment type="function">
    <molecule>Protein hedgehog N-product</molecule>
    <text evidence="20">The dually lipidated hedgehog protein N-product is a morphogen which is essential for a variety of patterning events during development.</text>
</comment>
<keyword evidence="13" id="KW-0106">Calcium</keyword>
<dbReference type="GO" id="GO:0007224">
    <property type="term" value="P:smoothened signaling pathway"/>
    <property type="evidence" value="ECO:0007669"/>
    <property type="project" value="TreeGrafter"/>
</dbReference>
<evidence type="ECO:0000256" key="1">
    <source>
        <dbReference type="ARBA" id="ARBA00004123"/>
    </source>
</evidence>
<dbReference type="GO" id="GO:0007267">
    <property type="term" value="P:cell-cell signaling"/>
    <property type="evidence" value="ECO:0007669"/>
    <property type="project" value="InterPro"/>
</dbReference>
<feature type="region of interest" description="Disordered" evidence="21">
    <location>
        <begin position="41"/>
        <end position="67"/>
    </location>
</feature>
<comment type="subcellular location">
    <subcellularLocation>
        <location evidence="2">Cytoplasm</location>
    </subcellularLocation>
    <subcellularLocation>
        <location evidence="1">Nucleus</location>
    </subcellularLocation>
</comment>
<comment type="subcellular location">
    <molecule>Sonic hedgehog protein</molecule>
    <subcellularLocation>
        <location evidence="20">Endoplasmic reticulum membrane</location>
    </subcellularLocation>
    <subcellularLocation>
        <location evidence="20">Golgi apparatus membrane</location>
    </subcellularLocation>
</comment>
<dbReference type="Pfam" id="PF01079">
    <property type="entry name" value="Hint"/>
    <property type="match status" value="1"/>
</dbReference>
<dbReference type="GO" id="GO:0048731">
    <property type="term" value="P:system development"/>
    <property type="evidence" value="ECO:0007669"/>
    <property type="project" value="UniProtKB-ARBA"/>
</dbReference>
<keyword evidence="10 20" id="KW-0732">Signal</keyword>
<keyword evidence="15" id="KW-0564">Palmitate</keyword>
<feature type="compositionally biased region" description="Basic and acidic residues" evidence="21">
    <location>
        <begin position="41"/>
        <end position="52"/>
    </location>
</feature>
<keyword evidence="7" id="KW-0808">Transferase</keyword>
<dbReference type="InterPro" id="IPR003586">
    <property type="entry name" value="Hint_dom_C"/>
</dbReference>
<evidence type="ECO:0000256" key="12">
    <source>
        <dbReference type="ARBA" id="ARBA00022813"/>
    </source>
</evidence>
<keyword evidence="26" id="KW-1185">Reference proteome</keyword>
<dbReference type="GO" id="GO:0007367">
    <property type="term" value="P:segment polarity determination"/>
    <property type="evidence" value="ECO:0007669"/>
    <property type="project" value="UniProtKB-KW"/>
</dbReference>
<dbReference type="InterPro" id="IPR036844">
    <property type="entry name" value="Hint_dom_sf"/>
</dbReference>
<dbReference type="SMART" id="SM00306">
    <property type="entry name" value="HintN"/>
    <property type="match status" value="1"/>
</dbReference>
<comment type="catalytic activity">
    <reaction evidence="19">
        <text>glycyl-L-cysteinyl-[protein] + cholesterol + H(+) = [protein]-C-terminal glycyl cholesterol ester + N-terminal L-cysteinyl-[protein]</text>
        <dbReference type="Rhea" id="RHEA:59504"/>
        <dbReference type="Rhea" id="RHEA-COMP:12707"/>
        <dbReference type="Rhea" id="RHEA-COMP:15369"/>
        <dbReference type="Rhea" id="RHEA-COMP:15374"/>
        <dbReference type="ChEBI" id="CHEBI:15378"/>
        <dbReference type="ChEBI" id="CHEBI:16113"/>
        <dbReference type="ChEBI" id="CHEBI:65250"/>
        <dbReference type="ChEBI" id="CHEBI:143135"/>
        <dbReference type="ChEBI" id="CHEBI:143140"/>
    </reaction>
    <physiologicalReaction direction="left-to-right" evidence="19">
        <dbReference type="Rhea" id="RHEA:59505"/>
    </physiologicalReaction>
</comment>
<dbReference type="GO" id="GO:0016740">
    <property type="term" value="F:transferase activity"/>
    <property type="evidence" value="ECO:0007669"/>
    <property type="project" value="UniProtKB-KW"/>
</dbReference>
<dbReference type="InterPro" id="IPR006141">
    <property type="entry name" value="Intein_N"/>
</dbReference>
<organism evidence="25 26">
    <name type="scientific">Dendroctonus ponderosae</name>
    <name type="common">Mountain pine beetle</name>
    <dbReference type="NCBI Taxonomy" id="77166"/>
    <lineage>
        <taxon>Eukaryota</taxon>
        <taxon>Metazoa</taxon>
        <taxon>Ecdysozoa</taxon>
        <taxon>Arthropoda</taxon>
        <taxon>Hexapoda</taxon>
        <taxon>Insecta</taxon>
        <taxon>Pterygota</taxon>
        <taxon>Neoptera</taxon>
        <taxon>Endopterygota</taxon>
        <taxon>Coleoptera</taxon>
        <taxon>Polyphaga</taxon>
        <taxon>Cucujiformia</taxon>
        <taxon>Curculionidae</taxon>
        <taxon>Scolytinae</taxon>
        <taxon>Dendroctonus</taxon>
    </lineage>
</organism>
<evidence type="ECO:0000313" key="25">
    <source>
        <dbReference type="EnsemblMetazoa" id="XP_019755356.1"/>
    </source>
</evidence>
<dbReference type="PROSITE" id="PS50817">
    <property type="entry name" value="INTEIN_N_TER"/>
    <property type="match status" value="1"/>
</dbReference>
<dbReference type="GO" id="GO:0009653">
    <property type="term" value="P:anatomical structure morphogenesis"/>
    <property type="evidence" value="ECO:0007669"/>
    <property type="project" value="UniProtKB-KW"/>
</dbReference>
<dbReference type="PRINTS" id="PR00632">
    <property type="entry name" value="SONICHHOG"/>
</dbReference>
<evidence type="ECO:0000256" key="4">
    <source>
        <dbReference type="ARBA" id="ARBA00022473"/>
    </source>
</evidence>
<dbReference type="GO" id="GO:0016540">
    <property type="term" value="P:protein autoprocessing"/>
    <property type="evidence" value="ECO:0007669"/>
    <property type="project" value="InterPro"/>
</dbReference>
<comment type="similarity">
    <text evidence="3 20">Belongs to the hedgehog family.</text>
</comment>
<dbReference type="PANTHER" id="PTHR11889">
    <property type="entry name" value="HEDGEHOG"/>
    <property type="match status" value="1"/>
</dbReference>
<evidence type="ECO:0000259" key="24">
    <source>
        <dbReference type="SMART" id="SM00306"/>
    </source>
</evidence>
<keyword evidence="12 20" id="KW-0068">Autocatalytic cleavage</keyword>
<evidence type="ECO:0000256" key="20">
    <source>
        <dbReference type="RuleBase" id="RU280812"/>
    </source>
</evidence>
<evidence type="ECO:0000256" key="3">
    <source>
        <dbReference type="ARBA" id="ARBA00010649"/>
    </source>
</evidence>
<dbReference type="GO" id="GO:0008233">
    <property type="term" value="F:peptidase activity"/>
    <property type="evidence" value="ECO:0007669"/>
    <property type="project" value="UniProtKB-UniRule"/>
</dbReference>
<feature type="chain" id="PRO_5043613784" description="Hedgehog protein" evidence="22">
    <location>
        <begin position="20"/>
        <end position="408"/>
    </location>
</feature>
<dbReference type="InterPro" id="IPR009045">
    <property type="entry name" value="Zn_M74/Hedgehog-like"/>
</dbReference>
<dbReference type="SMART" id="SM00305">
    <property type="entry name" value="HintC"/>
    <property type="match status" value="1"/>
</dbReference>
<dbReference type="AlphaFoldDB" id="A0AAR5P442"/>
<dbReference type="Gene3D" id="3.30.1380.10">
    <property type="match status" value="1"/>
</dbReference>
<keyword evidence="9" id="KW-0479">Metal-binding</keyword>
<evidence type="ECO:0000259" key="23">
    <source>
        <dbReference type="SMART" id="SM00305"/>
    </source>
</evidence>
<dbReference type="Pfam" id="PF01085">
    <property type="entry name" value="HH_signal"/>
    <property type="match status" value="1"/>
</dbReference>
<dbReference type="FunFam" id="2.170.16.10:FF:000001">
    <property type="entry name" value="Indian hedgehog"/>
    <property type="match status" value="1"/>
</dbReference>
<evidence type="ECO:0000256" key="9">
    <source>
        <dbReference type="ARBA" id="ARBA00022723"/>
    </source>
</evidence>
<evidence type="ECO:0000256" key="15">
    <source>
        <dbReference type="ARBA" id="ARBA00023139"/>
    </source>
</evidence>
<dbReference type="GO" id="GO:0016015">
    <property type="term" value="F:morphogen activity"/>
    <property type="evidence" value="ECO:0007669"/>
    <property type="project" value="UniProtKB-KW"/>
</dbReference>
<dbReference type="GO" id="GO:0005509">
    <property type="term" value="F:calcium ion binding"/>
    <property type="evidence" value="ECO:0007669"/>
    <property type="project" value="TreeGrafter"/>
</dbReference>